<protein>
    <submittedName>
        <fullName evidence="8">MFS transporter</fullName>
    </submittedName>
</protein>
<dbReference type="InterPro" id="IPR020846">
    <property type="entry name" value="MFS_dom"/>
</dbReference>
<keyword evidence="9" id="KW-1185">Reference proteome</keyword>
<dbReference type="InterPro" id="IPR036259">
    <property type="entry name" value="MFS_trans_sf"/>
</dbReference>
<dbReference type="Pfam" id="PF07690">
    <property type="entry name" value="MFS_1"/>
    <property type="match status" value="1"/>
</dbReference>
<evidence type="ECO:0000256" key="3">
    <source>
        <dbReference type="ARBA" id="ARBA00022692"/>
    </source>
</evidence>
<proteinExistence type="predicted"/>
<evidence type="ECO:0000256" key="4">
    <source>
        <dbReference type="ARBA" id="ARBA00022989"/>
    </source>
</evidence>
<dbReference type="PANTHER" id="PTHR23506">
    <property type="entry name" value="GH10249P"/>
    <property type="match status" value="1"/>
</dbReference>
<evidence type="ECO:0000313" key="9">
    <source>
        <dbReference type="Proteomes" id="UP001501729"/>
    </source>
</evidence>
<accession>A0AAV3UAK8</accession>
<feature type="transmembrane region" description="Helical" evidence="6">
    <location>
        <begin position="397"/>
        <end position="418"/>
    </location>
</feature>
<name>A0AAV3UAK8_9EURY</name>
<reference evidence="8 9" key="1">
    <citation type="journal article" date="2019" name="Int. J. Syst. Evol. Microbiol.">
        <title>The Global Catalogue of Microorganisms (GCM) 10K type strain sequencing project: providing services to taxonomists for standard genome sequencing and annotation.</title>
        <authorList>
            <consortium name="The Broad Institute Genomics Platform"/>
            <consortium name="The Broad Institute Genome Sequencing Center for Infectious Disease"/>
            <person name="Wu L."/>
            <person name="Ma J."/>
        </authorList>
    </citation>
    <scope>NUCLEOTIDE SEQUENCE [LARGE SCALE GENOMIC DNA]</scope>
    <source>
        <strain evidence="8 9">JCM 17504</strain>
    </source>
</reference>
<feature type="transmembrane region" description="Helical" evidence="6">
    <location>
        <begin position="286"/>
        <end position="312"/>
    </location>
</feature>
<dbReference type="SUPFAM" id="SSF103473">
    <property type="entry name" value="MFS general substrate transporter"/>
    <property type="match status" value="1"/>
</dbReference>
<feature type="transmembrane region" description="Helical" evidence="6">
    <location>
        <begin position="55"/>
        <end position="72"/>
    </location>
</feature>
<keyword evidence="4 6" id="KW-1133">Transmembrane helix</keyword>
<dbReference type="PANTHER" id="PTHR23506:SF23">
    <property type="entry name" value="GH10249P"/>
    <property type="match status" value="1"/>
</dbReference>
<dbReference type="Gene3D" id="1.20.1250.20">
    <property type="entry name" value="MFS general substrate transporter like domains"/>
    <property type="match status" value="2"/>
</dbReference>
<dbReference type="GeneID" id="68614700"/>
<feature type="transmembrane region" description="Helical" evidence="6">
    <location>
        <begin position="149"/>
        <end position="168"/>
    </location>
</feature>
<sequence length="434" mass="46625">MPGETSDSSSLGLFTNREFIAISSTAFARSQAYSTILIALALYADMFQTTSTMEGLFGTAFAIVQLFIVLPLGRYIDTRNSKRILLFGLLLNVVVFVGFMFVENVTHVILVRVLQGTAASILWLTGMTVVGEISEEGSRGLWIGTYNQVGAISSLIGDIVGGLLLYVYGFQETYIALSIVTIGAFFSILFFLRDNPGGRKDPEDSSGRETIEMLLGRSAIKALVFFRLSFSVGKMAVITFLPIYAYTEFGINPFIVGGIMAGGKLTKSITQGKVGHWTDRIEHTHWFILAGALVYALGTALIPLAGFAHVYIPDMTVNALGEEMALPGAFFVLFAAYAVLGIGDSLRLPASMALFVGEGEQFDAVASSLSLRSIAWKIGQVGGPVLVGAIWDASSVLVAFWTAAGFIVVSSLVFAWLYSIDPVPEERGDAVSGD</sequence>
<comment type="caution">
    <text evidence="8">The sequence shown here is derived from an EMBL/GenBank/DDBJ whole genome shotgun (WGS) entry which is preliminary data.</text>
</comment>
<feature type="transmembrane region" description="Helical" evidence="6">
    <location>
        <begin position="20"/>
        <end position="43"/>
    </location>
</feature>
<evidence type="ECO:0000256" key="1">
    <source>
        <dbReference type="ARBA" id="ARBA00004141"/>
    </source>
</evidence>
<comment type="subcellular location">
    <subcellularLocation>
        <location evidence="1">Membrane</location>
        <topology evidence="1">Multi-pass membrane protein</topology>
    </subcellularLocation>
</comment>
<dbReference type="InterPro" id="IPR050930">
    <property type="entry name" value="MFS_Vesicular_Transporter"/>
</dbReference>
<feature type="transmembrane region" description="Helical" evidence="6">
    <location>
        <begin position="324"/>
        <end position="342"/>
    </location>
</feature>
<dbReference type="CDD" id="cd17325">
    <property type="entry name" value="MFS_MdtG_SLC18_like"/>
    <property type="match status" value="1"/>
</dbReference>
<gene>
    <name evidence="8" type="ORF">GCM10025751_00080</name>
</gene>
<feature type="transmembrane region" description="Helical" evidence="6">
    <location>
        <begin position="108"/>
        <end position="129"/>
    </location>
</feature>
<dbReference type="AlphaFoldDB" id="A0AAV3UAK8"/>
<evidence type="ECO:0000256" key="5">
    <source>
        <dbReference type="ARBA" id="ARBA00023136"/>
    </source>
</evidence>
<dbReference type="GO" id="GO:0016020">
    <property type="term" value="C:membrane"/>
    <property type="evidence" value="ECO:0007669"/>
    <property type="project" value="UniProtKB-SubCell"/>
</dbReference>
<keyword evidence="5 6" id="KW-0472">Membrane</keyword>
<keyword evidence="2" id="KW-0813">Transport</keyword>
<keyword evidence="3 6" id="KW-0812">Transmembrane</keyword>
<dbReference type="RefSeq" id="WP_227774578.1">
    <property type="nucleotide sequence ID" value="NZ_BAABKX010000001.1"/>
</dbReference>
<feature type="transmembrane region" description="Helical" evidence="6">
    <location>
        <begin position="174"/>
        <end position="192"/>
    </location>
</feature>
<dbReference type="InterPro" id="IPR011701">
    <property type="entry name" value="MFS"/>
</dbReference>
<dbReference type="PROSITE" id="PS50850">
    <property type="entry name" value="MFS"/>
    <property type="match status" value="1"/>
</dbReference>
<dbReference type="GO" id="GO:0022857">
    <property type="term" value="F:transmembrane transporter activity"/>
    <property type="evidence" value="ECO:0007669"/>
    <property type="project" value="InterPro"/>
</dbReference>
<evidence type="ECO:0000313" key="8">
    <source>
        <dbReference type="EMBL" id="GAA5039999.1"/>
    </source>
</evidence>
<dbReference type="Proteomes" id="UP001501729">
    <property type="component" value="Unassembled WGS sequence"/>
</dbReference>
<evidence type="ECO:0000256" key="6">
    <source>
        <dbReference type="SAM" id="Phobius"/>
    </source>
</evidence>
<feature type="transmembrane region" description="Helical" evidence="6">
    <location>
        <begin position="84"/>
        <end position="102"/>
    </location>
</feature>
<evidence type="ECO:0000256" key="2">
    <source>
        <dbReference type="ARBA" id="ARBA00022448"/>
    </source>
</evidence>
<organism evidence="8 9">
    <name type="scientific">Haladaptatus pallidirubidus</name>
    <dbReference type="NCBI Taxonomy" id="1008152"/>
    <lineage>
        <taxon>Archaea</taxon>
        <taxon>Methanobacteriati</taxon>
        <taxon>Methanobacteriota</taxon>
        <taxon>Stenosarchaea group</taxon>
        <taxon>Halobacteria</taxon>
        <taxon>Halobacteriales</taxon>
        <taxon>Haladaptataceae</taxon>
        <taxon>Haladaptatus</taxon>
    </lineage>
</organism>
<dbReference type="EMBL" id="BAABKX010000001">
    <property type="protein sequence ID" value="GAA5039999.1"/>
    <property type="molecule type" value="Genomic_DNA"/>
</dbReference>
<feature type="domain" description="Major facilitator superfamily (MFS) profile" evidence="7">
    <location>
        <begin position="18"/>
        <end position="422"/>
    </location>
</feature>
<evidence type="ECO:0000259" key="7">
    <source>
        <dbReference type="PROSITE" id="PS50850"/>
    </source>
</evidence>